<protein>
    <submittedName>
        <fullName evidence="7">Dihydrofolate reductase</fullName>
    </submittedName>
</protein>
<keyword evidence="2 4" id="KW-0560">Oxidoreductase</keyword>
<organism evidence="7 8">
    <name type="scientific">Roseomonas gilardii</name>
    <dbReference type="NCBI Taxonomy" id="257708"/>
    <lineage>
        <taxon>Bacteria</taxon>
        <taxon>Pseudomonadati</taxon>
        <taxon>Pseudomonadota</taxon>
        <taxon>Alphaproteobacteria</taxon>
        <taxon>Acetobacterales</taxon>
        <taxon>Roseomonadaceae</taxon>
        <taxon>Roseomonas</taxon>
    </lineage>
</organism>
<evidence type="ECO:0000256" key="3">
    <source>
        <dbReference type="ARBA" id="ARBA00023027"/>
    </source>
</evidence>
<evidence type="ECO:0000256" key="4">
    <source>
        <dbReference type="RuleBase" id="RU003719"/>
    </source>
</evidence>
<sequence>MKPDILLLQAMPEPVEAALDAAYAVHRLHKAADPQRLLREMGPSIRGVVTGGVKGASRSLMEALPKLEIVAVSGVGTDAVDLAFAREHGIRVTTTPGVLTDDVADMAMALILSVLRMTAFNDRFVRAGRWRAGEAPPLARKVTGRRLGILGLGQIGRAIARRAEGFSMEIAYTDLRPLPGSAYRFEPDLRALAEASDVLVVAASGGEQSRGIVGRTVLDALGPRGFLVNVARGSVVDEAELVAALAEKRLGGAGLDVFVEEPNVPEALLGMDNVVLQPHRASATEETRLTMGQVVLDNLAAQFAGRPLPSAVA</sequence>
<dbReference type="Proteomes" id="UP000185494">
    <property type="component" value="Chromosome 1"/>
</dbReference>
<dbReference type="InterPro" id="IPR006140">
    <property type="entry name" value="D-isomer_DH_NAD-bd"/>
</dbReference>
<dbReference type="EMBL" id="CP015583">
    <property type="protein sequence ID" value="APT57748.1"/>
    <property type="molecule type" value="Genomic_DNA"/>
</dbReference>
<proteinExistence type="inferred from homology"/>
<comment type="similarity">
    <text evidence="4">Belongs to the D-isomer specific 2-hydroxyacid dehydrogenase family.</text>
</comment>
<dbReference type="Gene3D" id="3.40.50.720">
    <property type="entry name" value="NAD(P)-binding Rossmann-like Domain"/>
    <property type="match status" value="2"/>
</dbReference>
<accession>A0A1L7AG31</accession>
<evidence type="ECO:0000313" key="7">
    <source>
        <dbReference type="EMBL" id="APT57748.1"/>
    </source>
</evidence>
<dbReference type="STRING" id="257708.RGI145_12135"/>
<dbReference type="Pfam" id="PF00389">
    <property type="entry name" value="2-Hacid_dh"/>
    <property type="match status" value="1"/>
</dbReference>
<dbReference type="GO" id="GO:0030267">
    <property type="term" value="F:glyoxylate reductase (NADPH) activity"/>
    <property type="evidence" value="ECO:0007669"/>
    <property type="project" value="TreeGrafter"/>
</dbReference>
<dbReference type="CDD" id="cd12156">
    <property type="entry name" value="HPPR"/>
    <property type="match status" value="1"/>
</dbReference>
<dbReference type="KEGG" id="rgi:RGI145_12135"/>
<dbReference type="GO" id="GO:0005829">
    <property type="term" value="C:cytosol"/>
    <property type="evidence" value="ECO:0007669"/>
    <property type="project" value="TreeGrafter"/>
</dbReference>
<dbReference type="InterPro" id="IPR006139">
    <property type="entry name" value="D-isomer_2_OHA_DH_cat_dom"/>
</dbReference>
<feature type="domain" description="D-isomer specific 2-hydroxyacid dehydrogenase NAD-binding" evidence="6">
    <location>
        <begin position="108"/>
        <end position="281"/>
    </location>
</feature>
<dbReference type="PANTHER" id="PTHR10996:SF178">
    <property type="entry name" value="2-HYDROXYACID DEHYDROGENASE YGL185C-RELATED"/>
    <property type="match status" value="1"/>
</dbReference>
<name>A0A1L7AG31_9PROT</name>
<dbReference type="SUPFAM" id="SSF51735">
    <property type="entry name" value="NAD(P)-binding Rossmann-fold domains"/>
    <property type="match status" value="1"/>
</dbReference>
<reference evidence="7 8" key="1">
    <citation type="submission" date="2016-05" db="EMBL/GenBank/DDBJ databases">
        <title>Complete Genome and Methylome Analysis of Psychrotrophic Bacterial Isolates from Antarctic Lake Untersee.</title>
        <authorList>
            <person name="Fomenkov A."/>
            <person name="Akimov V.N."/>
            <person name="Vasilyeva L.V."/>
            <person name="Andersen D."/>
            <person name="Vincze T."/>
            <person name="Roberts R.J."/>
        </authorList>
    </citation>
    <scope>NUCLEOTIDE SEQUENCE [LARGE SCALE GENOMIC DNA]</scope>
    <source>
        <strain evidence="7 8">U14-5</strain>
    </source>
</reference>
<evidence type="ECO:0000259" key="5">
    <source>
        <dbReference type="Pfam" id="PF00389"/>
    </source>
</evidence>
<gene>
    <name evidence="7" type="ORF">RGI145_12135</name>
</gene>
<evidence type="ECO:0000259" key="6">
    <source>
        <dbReference type="Pfam" id="PF02826"/>
    </source>
</evidence>
<dbReference type="PANTHER" id="PTHR10996">
    <property type="entry name" value="2-HYDROXYACID DEHYDROGENASE-RELATED"/>
    <property type="match status" value="1"/>
</dbReference>
<dbReference type="AlphaFoldDB" id="A0A1L7AG31"/>
<dbReference type="FunFam" id="3.40.50.720:FF:000213">
    <property type="entry name" value="Putative 2-hydroxyacid dehydrogenase"/>
    <property type="match status" value="1"/>
</dbReference>
<keyword evidence="1" id="KW-0521">NADP</keyword>
<feature type="domain" description="D-isomer specific 2-hydroxyacid dehydrogenase catalytic" evidence="5">
    <location>
        <begin position="7"/>
        <end position="312"/>
    </location>
</feature>
<dbReference type="RefSeq" id="WP_075798569.1">
    <property type="nucleotide sequence ID" value="NZ_CP015583.1"/>
</dbReference>
<keyword evidence="3" id="KW-0520">NAD</keyword>
<evidence type="ECO:0000256" key="2">
    <source>
        <dbReference type="ARBA" id="ARBA00023002"/>
    </source>
</evidence>
<dbReference type="InterPro" id="IPR050223">
    <property type="entry name" value="D-isomer_2-hydroxyacid_DH"/>
</dbReference>
<dbReference type="InterPro" id="IPR036291">
    <property type="entry name" value="NAD(P)-bd_dom_sf"/>
</dbReference>
<evidence type="ECO:0000313" key="8">
    <source>
        <dbReference type="Proteomes" id="UP000185494"/>
    </source>
</evidence>
<evidence type="ECO:0000256" key="1">
    <source>
        <dbReference type="ARBA" id="ARBA00022857"/>
    </source>
</evidence>
<dbReference type="GO" id="GO:0051287">
    <property type="term" value="F:NAD binding"/>
    <property type="evidence" value="ECO:0007669"/>
    <property type="project" value="InterPro"/>
</dbReference>
<dbReference type="Pfam" id="PF02826">
    <property type="entry name" value="2-Hacid_dh_C"/>
    <property type="match status" value="1"/>
</dbReference>
<dbReference type="GO" id="GO:0016618">
    <property type="term" value="F:hydroxypyruvate reductase [NAD(P)H] activity"/>
    <property type="evidence" value="ECO:0007669"/>
    <property type="project" value="TreeGrafter"/>
</dbReference>
<dbReference type="SUPFAM" id="SSF52283">
    <property type="entry name" value="Formate/glycerate dehydrogenase catalytic domain-like"/>
    <property type="match status" value="1"/>
</dbReference>